<evidence type="ECO:0000313" key="3">
    <source>
        <dbReference type="Proteomes" id="UP000217979"/>
    </source>
</evidence>
<proteinExistence type="predicted"/>
<dbReference type="Proteomes" id="UP000217979">
    <property type="component" value="Chromosome"/>
</dbReference>
<evidence type="ECO:0000313" key="4">
    <source>
        <dbReference type="Proteomes" id="UP000251197"/>
    </source>
</evidence>
<evidence type="ECO:0000313" key="1">
    <source>
        <dbReference type="EMBL" id="ATF94501.1"/>
    </source>
</evidence>
<dbReference type="EMBL" id="UAVU01000003">
    <property type="protein sequence ID" value="SQA97935.1"/>
    <property type="molecule type" value="Genomic_DNA"/>
</dbReference>
<sequence length="164" mass="18019">MMEIKERLVLSARPGKLTLIREGMFLKCYQQSLFSLVHYVYPDIKVTGRRIKKLGGQAVFSGGFPEAVLVKVLPEARFTDWGAEADTDNIDEVAYQSWLTTLTLAEDKGGGGATSDGQSGTPILSEDECRFLDSWQPGLFPSSVDTGFIQGLKARRKNNNGQVA</sequence>
<reference evidence="1 3" key="1">
    <citation type="submission" date="2017-09" db="EMBL/GenBank/DDBJ databases">
        <title>FDA dAtabase for Regulatory Grade micrObial Sequences (FDA-ARGOS): Supporting development and validation of Infectious Disease Dx tests.</title>
        <authorList>
            <person name="Minogue T."/>
            <person name="Wolcott M."/>
            <person name="Wasieloski L."/>
            <person name="Aguilar W."/>
            <person name="Moore D."/>
            <person name="Tallon L."/>
            <person name="Sadzewicz L."/>
            <person name="Ott S."/>
            <person name="Zhao X."/>
            <person name="Nagaraj S."/>
            <person name="Vavikolanu K."/>
            <person name="Aluvathingal J."/>
            <person name="Nadendla S."/>
            <person name="Sichtig H."/>
        </authorList>
    </citation>
    <scope>NUCLEOTIDE SEQUENCE [LARGE SCALE GENOMIC DNA]</scope>
    <source>
        <strain evidence="1 3">FDAARGOS_392</strain>
    </source>
</reference>
<dbReference type="AlphaFoldDB" id="A0A291E377"/>
<dbReference type="EMBL" id="CP023525">
    <property type="protein sequence ID" value="ATF94501.1"/>
    <property type="molecule type" value="Genomic_DNA"/>
</dbReference>
<dbReference type="RefSeq" id="WP_061279156.1">
    <property type="nucleotide sequence ID" value="NZ_CP023525.1"/>
</dbReference>
<protein>
    <submittedName>
        <fullName evidence="1">Uncharacterized protein</fullName>
    </submittedName>
</protein>
<organism evidence="1 3">
    <name type="scientific">Cedecea neteri</name>
    <dbReference type="NCBI Taxonomy" id="158822"/>
    <lineage>
        <taxon>Bacteria</taxon>
        <taxon>Pseudomonadati</taxon>
        <taxon>Pseudomonadota</taxon>
        <taxon>Gammaproteobacteria</taxon>
        <taxon>Enterobacterales</taxon>
        <taxon>Enterobacteriaceae</taxon>
        <taxon>Cedecea</taxon>
    </lineage>
</organism>
<evidence type="ECO:0000313" key="2">
    <source>
        <dbReference type="EMBL" id="SQA97935.1"/>
    </source>
</evidence>
<name>A0A291E377_9ENTR</name>
<gene>
    <name evidence="1" type="ORF">CO704_21590</name>
    <name evidence="2" type="ORF">NCTC12120_01783</name>
</gene>
<reference evidence="2 4" key="2">
    <citation type="submission" date="2018-06" db="EMBL/GenBank/DDBJ databases">
        <authorList>
            <consortium name="Pathogen Informatics"/>
            <person name="Doyle S."/>
        </authorList>
    </citation>
    <scope>NUCLEOTIDE SEQUENCE [LARGE SCALE GENOMIC DNA]</scope>
    <source>
        <strain evidence="2 4">NCTC12120</strain>
    </source>
</reference>
<dbReference type="Proteomes" id="UP000251197">
    <property type="component" value="Unassembled WGS sequence"/>
</dbReference>
<accession>A0A291E377</accession>